<dbReference type="Proteomes" id="UP001500604">
    <property type="component" value="Unassembled WGS sequence"/>
</dbReference>
<feature type="domain" description="PDZ" evidence="5">
    <location>
        <begin position="268"/>
        <end position="331"/>
    </location>
</feature>
<keyword evidence="4" id="KW-0720">Serine protease</keyword>
<dbReference type="Gene3D" id="2.40.10.120">
    <property type="match status" value="1"/>
</dbReference>
<proteinExistence type="inferred from homology"/>
<dbReference type="SMART" id="SM00228">
    <property type="entry name" value="PDZ"/>
    <property type="match status" value="1"/>
</dbReference>
<dbReference type="SUPFAM" id="SSF50494">
    <property type="entry name" value="Trypsin-like serine proteases"/>
    <property type="match status" value="1"/>
</dbReference>
<accession>A0ABP8UWT6</accession>
<dbReference type="Gene3D" id="2.30.42.10">
    <property type="match status" value="1"/>
</dbReference>
<evidence type="ECO:0000256" key="2">
    <source>
        <dbReference type="ARBA" id="ARBA00022670"/>
    </source>
</evidence>
<protein>
    <submittedName>
        <fullName evidence="6">Do family serine endopeptidase AlgW</fullName>
    </submittedName>
</protein>
<dbReference type="InterPro" id="IPR036034">
    <property type="entry name" value="PDZ_sf"/>
</dbReference>
<gene>
    <name evidence="6" type="primary">algW</name>
    <name evidence="6" type="ORF">GCM10023116_00710</name>
</gene>
<dbReference type="EMBL" id="BAABFL010000004">
    <property type="protein sequence ID" value="GAA4647809.1"/>
    <property type="molecule type" value="Genomic_DNA"/>
</dbReference>
<evidence type="ECO:0000256" key="3">
    <source>
        <dbReference type="ARBA" id="ARBA00022801"/>
    </source>
</evidence>
<dbReference type="InterPro" id="IPR009003">
    <property type="entry name" value="Peptidase_S1_PA"/>
</dbReference>
<dbReference type="PANTHER" id="PTHR22939">
    <property type="entry name" value="SERINE PROTEASE FAMILY S1C HTRA-RELATED"/>
    <property type="match status" value="1"/>
</dbReference>
<dbReference type="PANTHER" id="PTHR22939:SF101">
    <property type="entry name" value="PERIPLASMIC PH-DEPENDENT SERINE ENDOPROTEASE DEGQ"/>
    <property type="match status" value="1"/>
</dbReference>
<dbReference type="PRINTS" id="PR00834">
    <property type="entry name" value="PROTEASES2C"/>
</dbReference>
<dbReference type="RefSeq" id="WP_345192685.1">
    <property type="nucleotide sequence ID" value="NZ_BAABFL010000004.1"/>
</dbReference>
<evidence type="ECO:0000259" key="5">
    <source>
        <dbReference type="PROSITE" id="PS50106"/>
    </source>
</evidence>
<keyword evidence="7" id="KW-1185">Reference proteome</keyword>
<evidence type="ECO:0000256" key="1">
    <source>
        <dbReference type="ARBA" id="ARBA00010541"/>
    </source>
</evidence>
<evidence type="ECO:0000256" key="4">
    <source>
        <dbReference type="ARBA" id="ARBA00022825"/>
    </source>
</evidence>
<reference evidence="7" key="1">
    <citation type="journal article" date="2019" name="Int. J. Syst. Evol. Microbiol.">
        <title>The Global Catalogue of Microorganisms (GCM) 10K type strain sequencing project: providing services to taxonomists for standard genome sequencing and annotation.</title>
        <authorList>
            <consortium name="The Broad Institute Genomics Platform"/>
            <consortium name="The Broad Institute Genome Sequencing Center for Infectious Disease"/>
            <person name="Wu L."/>
            <person name="Ma J."/>
        </authorList>
    </citation>
    <scope>NUCLEOTIDE SEQUENCE [LARGE SCALE GENOMIC DNA]</scope>
    <source>
        <strain evidence="7">JCM 17805</strain>
    </source>
</reference>
<dbReference type="InterPro" id="IPR001478">
    <property type="entry name" value="PDZ"/>
</dbReference>
<dbReference type="PROSITE" id="PS50106">
    <property type="entry name" value="PDZ"/>
    <property type="match status" value="1"/>
</dbReference>
<name>A0ABP8UWT6_9GAMM</name>
<sequence>MKHFLRYFGWPGLCGLLLAIVLLQLFPQLQGFHFFAENDQKSHSGAFSGPYSYNDAVERAAPSVVNIFTTRAIRRPPAELDNPLLHDAYSYNRVPRRQRIQSSLGSGVIVRPEGYILTNNHVIAGADDIIIALQDGRETHATIIGTDPETDLAVLKIQLDNLPSITWTDSQTIRTGDVALAIGNPFGLGQTVSMGIISATQRNLRLSTYENFIQTDAAINIGNSGGALVNARGELVGISTALLTSDGGSEGLGFAIPSNLANLVLTSIIEEGRVVRGWLGIESQALTPELASAFGLSHGNGILISGIYDNSPASEAGLQRGDVIISINNMDANDGKQIMNQVANLHPGSEVPITVLRGGKTVSLVSKVGERPPLLGSRH</sequence>
<evidence type="ECO:0000313" key="6">
    <source>
        <dbReference type="EMBL" id="GAA4647809.1"/>
    </source>
</evidence>
<comment type="similarity">
    <text evidence="1">Belongs to the peptidase S1C family.</text>
</comment>
<dbReference type="Pfam" id="PF13365">
    <property type="entry name" value="Trypsin_2"/>
    <property type="match status" value="1"/>
</dbReference>
<comment type="caution">
    <text evidence="6">The sequence shown here is derived from an EMBL/GenBank/DDBJ whole genome shotgun (WGS) entry which is preliminary data.</text>
</comment>
<dbReference type="InterPro" id="IPR001940">
    <property type="entry name" value="Peptidase_S1C"/>
</dbReference>
<dbReference type="SUPFAM" id="SSF50156">
    <property type="entry name" value="PDZ domain-like"/>
    <property type="match status" value="1"/>
</dbReference>
<keyword evidence="2" id="KW-0645">Protease</keyword>
<dbReference type="Pfam" id="PF13180">
    <property type="entry name" value="PDZ_2"/>
    <property type="match status" value="1"/>
</dbReference>
<evidence type="ECO:0000313" key="7">
    <source>
        <dbReference type="Proteomes" id="UP001500604"/>
    </source>
</evidence>
<keyword evidence="3" id="KW-0378">Hydrolase</keyword>
<organism evidence="6 7">
    <name type="scientific">Kistimonas scapharcae</name>
    <dbReference type="NCBI Taxonomy" id="1036133"/>
    <lineage>
        <taxon>Bacteria</taxon>
        <taxon>Pseudomonadati</taxon>
        <taxon>Pseudomonadota</taxon>
        <taxon>Gammaproteobacteria</taxon>
        <taxon>Oceanospirillales</taxon>
        <taxon>Endozoicomonadaceae</taxon>
        <taxon>Kistimonas</taxon>
    </lineage>
</organism>